<feature type="compositionally biased region" description="Basic residues" evidence="1">
    <location>
        <begin position="100"/>
        <end position="111"/>
    </location>
</feature>
<evidence type="ECO:0000313" key="2">
    <source>
        <dbReference type="EMBL" id="PON81291.1"/>
    </source>
</evidence>
<dbReference type="Proteomes" id="UP000237000">
    <property type="component" value="Unassembled WGS sequence"/>
</dbReference>
<feature type="region of interest" description="Disordered" evidence="1">
    <location>
        <begin position="66"/>
        <end position="127"/>
    </location>
</feature>
<comment type="caution">
    <text evidence="2">The sequence shown here is derived from an EMBL/GenBank/DDBJ whole genome shotgun (WGS) entry which is preliminary data.</text>
</comment>
<feature type="compositionally biased region" description="Polar residues" evidence="1">
    <location>
        <begin position="87"/>
        <end position="99"/>
    </location>
</feature>
<accession>A0A2P5E6X1</accession>
<evidence type="ECO:0000313" key="3">
    <source>
        <dbReference type="Proteomes" id="UP000237000"/>
    </source>
</evidence>
<dbReference type="OrthoDB" id="10406314at2759"/>
<dbReference type="EMBL" id="JXTC01000220">
    <property type="protein sequence ID" value="PON81291.1"/>
    <property type="molecule type" value="Genomic_DNA"/>
</dbReference>
<dbReference type="InParanoid" id="A0A2P5E6X1"/>
<proteinExistence type="predicted"/>
<dbReference type="AlphaFoldDB" id="A0A2P5E6X1"/>
<evidence type="ECO:0000256" key="1">
    <source>
        <dbReference type="SAM" id="MobiDB-lite"/>
    </source>
</evidence>
<protein>
    <submittedName>
        <fullName evidence="2">Uncharacterized protein</fullName>
    </submittedName>
</protein>
<feature type="non-terminal residue" evidence="2">
    <location>
        <position position="1"/>
    </location>
</feature>
<name>A0A2P5E6X1_TREOI</name>
<feature type="compositionally biased region" description="Basic and acidic residues" evidence="1">
    <location>
        <begin position="112"/>
        <end position="127"/>
    </location>
</feature>
<organism evidence="2 3">
    <name type="scientific">Trema orientale</name>
    <name type="common">Charcoal tree</name>
    <name type="synonym">Celtis orientalis</name>
    <dbReference type="NCBI Taxonomy" id="63057"/>
    <lineage>
        <taxon>Eukaryota</taxon>
        <taxon>Viridiplantae</taxon>
        <taxon>Streptophyta</taxon>
        <taxon>Embryophyta</taxon>
        <taxon>Tracheophyta</taxon>
        <taxon>Spermatophyta</taxon>
        <taxon>Magnoliopsida</taxon>
        <taxon>eudicotyledons</taxon>
        <taxon>Gunneridae</taxon>
        <taxon>Pentapetalae</taxon>
        <taxon>rosids</taxon>
        <taxon>fabids</taxon>
        <taxon>Rosales</taxon>
        <taxon>Cannabaceae</taxon>
        <taxon>Trema</taxon>
    </lineage>
</organism>
<feature type="region of interest" description="Disordered" evidence="1">
    <location>
        <begin position="1"/>
        <end position="20"/>
    </location>
</feature>
<reference evidence="3" key="1">
    <citation type="submission" date="2016-06" db="EMBL/GenBank/DDBJ databases">
        <title>Parallel loss of symbiosis genes in relatives of nitrogen-fixing non-legume Parasponia.</title>
        <authorList>
            <person name="Van Velzen R."/>
            <person name="Holmer R."/>
            <person name="Bu F."/>
            <person name="Rutten L."/>
            <person name="Van Zeijl A."/>
            <person name="Liu W."/>
            <person name="Santuari L."/>
            <person name="Cao Q."/>
            <person name="Sharma T."/>
            <person name="Shen D."/>
            <person name="Roswanjaya Y."/>
            <person name="Wardhani T."/>
            <person name="Kalhor M.S."/>
            <person name="Jansen J."/>
            <person name="Van den Hoogen J."/>
            <person name="Gungor B."/>
            <person name="Hartog M."/>
            <person name="Hontelez J."/>
            <person name="Verver J."/>
            <person name="Yang W.-C."/>
            <person name="Schijlen E."/>
            <person name="Repin R."/>
            <person name="Schilthuizen M."/>
            <person name="Schranz E."/>
            <person name="Heidstra R."/>
            <person name="Miyata K."/>
            <person name="Fedorova E."/>
            <person name="Kohlen W."/>
            <person name="Bisseling T."/>
            <person name="Smit S."/>
            <person name="Geurts R."/>
        </authorList>
    </citation>
    <scope>NUCLEOTIDE SEQUENCE [LARGE SCALE GENOMIC DNA]</scope>
    <source>
        <strain evidence="3">cv. RG33-2</strain>
    </source>
</reference>
<sequence length="127" mass="14975">KDKKKKTDTTKSKKTNSETKFRNFEVLAEENLFLPLQHHQYPETLENLKFKDGGIDKLNVTRSKFVIKSNPSNEQKHKIQKQKSKPRPSTQKPSVLNRHSSCKHKEKKKINKSTEKKLQRRSINHEI</sequence>
<gene>
    <name evidence="2" type="ORF">TorRG33x02_229230</name>
</gene>
<keyword evidence="3" id="KW-1185">Reference proteome</keyword>